<evidence type="ECO:0000313" key="2">
    <source>
        <dbReference type="Proteomes" id="UP000002964"/>
    </source>
</evidence>
<dbReference type="eggNOG" id="ENOG5030I86">
    <property type="taxonomic scope" value="Bacteria"/>
</dbReference>
<dbReference type="HOGENOM" id="CLU_164851_1_0_6"/>
<reference evidence="2" key="1">
    <citation type="submission" date="2011-06" db="EMBL/GenBank/DDBJ databases">
        <authorList>
            <consortium name="US DOE Joint Genome Institute (JGI-PGF)"/>
            <person name="Lucas S."/>
            <person name="Han J."/>
            <person name="Lapidus A."/>
            <person name="Cheng J.-F."/>
            <person name="Goodwin L."/>
            <person name="Pitluck S."/>
            <person name="Peters L."/>
            <person name="Land M.L."/>
            <person name="Hauser L."/>
            <person name="Vogl K."/>
            <person name="Liu Z."/>
            <person name="Overmann J."/>
            <person name="Frigaard N.-U."/>
            <person name="Bryant D.A."/>
            <person name="Woyke T.J."/>
        </authorList>
    </citation>
    <scope>NUCLEOTIDE SEQUENCE [LARGE SCALE GENOMIC DNA]</scope>
    <source>
        <strain evidence="2">970</strain>
    </source>
</reference>
<dbReference type="OrthoDB" id="308644at2"/>
<dbReference type="AlphaFoldDB" id="H8Z7S5"/>
<sequence>MTRKEKRLAAVRQNPKAVRFDDACQIAVSLGFIHEGGQGSHRVFKRPREPMQLNFQNCDGLIPAYQARQLIVMIDKYGG</sequence>
<keyword evidence="2" id="KW-1185">Reference proteome</keyword>
<protein>
    <recommendedName>
        <fullName evidence="3">YcfA-like protein</fullName>
    </recommendedName>
</protein>
<organism evidence="1 2">
    <name type="scientific">Thiorhodovibrio frisius</name>
    <dbReference type="NCBI Taxonomy" id="631362"/>
    <lineage>
        <taxon>Bacteria</taxon>
        <taxon>Pseudomonadati</taxon>
        <taxon>Pseudomonadota</taxon>
        <taxon>Gammaproteobacteria</taxon>
        <taxon>Chromatiales</taxon>
        <taxon>Chromatiaceae</taxon>
        <taxon>Thiorhodovibrio</taxon>
    </lineage>
</organism>
<reference evidence="1 2" key="2">
    <citation type="submission" date="2011-11" db="EMBL/GenBank/DDBJ databases">
        <authorList>
            <consortium name="US DOE Joint Genome Institute"/>
            <person name="Lucas S."/>
            <person name="Han J."/>
            <person name="Lapidus A."/>
            <person name="Cheng J.-F."/>
            <person name="Goodwin L."/>
            <person name="Pitluck S."/>
            <person name="Peters L."/>
            <person name="Ovchinnikova G."/>
            <person name="Zhang X."/>
            <person name="Detter J.C."/>
            <person name="Han C."/>
            <person name="Tapia R."/>
            <person name="Land M."/>
            <person name="Hauser L."/>
            <person name="Kyrpides N."/>
            <person name="Ivanova N."/>
            <person name="Pagani I."/>
            <person name="Vogl K."/>
            <person name="Liu Z."/>
            <person name="Overmann J."/>
            <person name="Frigaard N.-U."/>
            <person name="Bryant D."/>
            <person name="Woyke T."/>
        </authorList>
    </citation>
    <scope>NUCLEOTIDE SEQUENCE [LARGE SCALE GENOMIC DNA]</scope>
    <source>
        <strain evidence="1 2">970</strain>
    </source>
</reference>
<dbReference type="EMBL" id="JH603170">
    <property type="protein sequence ID" value="EIC19928.1"/>
    <property type="molecule type" value="Genomic_DNA"/>
</dbReference>
<dbReference type="STRING" id="631362.Thi970DRAFT_03535"/>
<name>H8Z7S5_9GAMM</name>
<evidence type="ECO:0000313" key="1">
    <source>
        <dbReference type="EMBL" id="EIC19928.1"/>
    </source>
</evidence>
<proteinExistence type="predicted"/>
<gene>
    <name evidence="1" type="ORF">Thi970DRAFT_03535</name>
</gene>
<accession>H8Z7S5</accession>
<evidence type="ECO:0008006" key="3">
    <source>
        <dbReference type="Google" id="ProtNLM"/>
    </source>
</evidence>
<dbReference type="Proteomes" id="UP000002964">
    <property type="component" value="Unassembled WGS sequence"/>
</dbReference>